<dbReference type="AlphaFoldDB" id="A0A258FEA1"/>
<organism evidence="1 2">
    <name type="scientific">Brevundimonas subvibrioides</name>
    <dbReference type="NCBI Taxonomy" id="74313"/>
    <lineage>
        <taxon>Bacteria</taxon>
        <taxon>Pseudomonadati</taxon>
        <taxon>Pseudomonadota</taxon>
        <taxon>Alphaproteobacteria</taxon>
        <taxon>Caulobacterales</taxon>
        <taxon>Caulobacteraceae</taxon>
        <taxon>Brevundimonas</taxon>
    </lineage>
</organism>
<evidence type="ECO:0000313" key="2">
    <source>
        <dbReference type="Proteomes" id="UP000215595"/>
    </source>
</evidence>
<comment type="caution">
    <text evidence="1">The sequence shown here is derived from an EMBL/GenBank/DDBJ whole genome shotgun (WGS) entry which is preliminary data.</text>
</comment>
<accession>A0A258FEA1</accession>
<dbReference type="Proteomes" id="UP000215595">
    <property type="component" value="Unassembled WGS sequence"/>
</dbReference>
<dbReference type="EMBL" id="NCEB01000040">
    <property type="protein sequence ID" value="OYX30676.1"/>
    <property type="molecule type" value="Genomic_DNA"/>
</dbReference>
<name>A0A258FEA1_9CAUL</name>
<sequence>MSAATASSTDLATVFVRLLDEGTDVWRPVQAHRLGETTYRLADESVPEDEAWSFQPGDIVVVEQRQDGQSLIAVARAMDFDERSWASRRMAS</sequence>
<gene>
    <name evidence="1" type="ORF">B7Z01_13940</name>
</gene>
<reference evidence="1 2" key="1">
    <citation type="submission" date="2017-03" db="EMBL/GenBank/DDBJ databases">
        <title>Lifting the veil on microbial sulfur biogeochemistry in mining wastewaters.</title>
        <authorList>
            <person name="Kantor R.S."/>
            <person name="Colenbrander Nelson T."/>
            <person name="Marshall S."/>
            <person name="Bennett D."/>
            <person name="Apte S."/>
            <person name="Camacho D."/>
            <person name="Thomas B.C."/>
            <person name="Warren L.A."/>
            <person name="Banfield J.F."/>
        </authorList>
    </citation>
    <scope>NUCLEOTIDE SEQUENCE [LARGE SCALE GENOMIC DNA]</scope>
    <source>
        <strain evidence="1">32-69-9</strain>
    </source>
</reference>
<evidence type="ECO:0000313" key="1">
    <source>
        <dbReference type="EMBL" id="OYX30676.1"/>
    </source>
</evidence>
<protein>
    <submittedName>
        <fullName evidence="1">Uncharacterized protein</fullName>
    </submittedName>
</protein>
<proteinExistence type="predicted"/>